<dbReference type="OrthoDB" id="9810135at2"/>
<feature type="binding site" evidence="14">
    <location>
        <begin position="25"/>
        <end position="32"/>
    </location>
    <ligand>
        <name>ATP</name>
        <dbReference type="ChEBI" id="CHEBI:30616"/>
    </ligand>
</feature>
<dbReference type="Pfam" id="PF13361">
    <property type="entry name" value="UvrD_C"/>
    <property type="match status" value="1"/>
</dbReference>
<dbReference type="GO" id="GO:0003677">
    <property type="term" value="F:DNA binding"/>
    <property type="evidence" value="ECO:0007669"/>
    <property type="project" value="UniProtKB-KW"/>
</dbReference>
<dbReference type="NCBIfam" id="TIGR02785">
    <property type="entry name" value="addA_Gpos"/>
    <property type="match status" value="1"/>
</dbReference>
<dbReference type="SUPFAM" id="SSF52980">
    <property type="entry name" value="Restriction endonuclease-like"/>
    <property type="match status" value="1"/>
</dbReference>
<keyword evidence="7 14" id="KW-0067">ATP-binding</keyword>
<keyword evidence="2 14" id="KW-0547">Nucleotide-binding</keyword>
<dbReference type="GO" id="GO:0005524">
    <property type="term" value="F:ATP binding"/>
    <property type="evidence" value="ECO:0007669"/>
    <property type="project" value="UniProtKB-UniRule"/>
</dbReference>
<keyword evidence="9" id="KW-0234">DNA repair</keyword>
<evidence type="ECO:0000256" key="3">
    <source>
        <dbReference type="ARBA" id="ARBA00022763"/>
    </source>
</evidence>
<keyword evidence="4 14" id="KW-0378">Hydrolase</keyword>
<gene>
    <name evidence="17" type="ORF">SAMN02910343_00143</name>
</gene>
<dbReference type="InterPro" id="IPR027417">
    <property type="entry name" value="P-loop_NTPase"/>
</dbReference>
<comment type="catalytic activity">
    <reaction evidence="11">
        <text>Couples ATP hydrolysis with the unwinding of duplex DNA by translocating in the 3'-5' direction.</text>
        <dbReference type="EC" id="5.6.2.4"/>
    </reaction>
</comment>
<evidence type="ECO:0000256" key="11">
    <source>
        <dbReference type="ARBA" id="ARBA00034617"/>
    </source>
</evidence>
<keyword evidence="10" id="KW-0413">Isomerase</keyword>
<dbReference type="InterPro" id="IPR014016">
    <property type="entry name" value="UvrD-like_ATP-bd"/>
</dbReference>
<dbReference type="EC" id="5.6.2.4" evidence="12"/>
<feature type="domain" description="UvrD-like helicase C-terminal" evidence="16">
    <location>
        <begin position="529"/>
        <end position="817"/>
    </location>
</feature>
<name>A0A1G5UVI1_9FIRM</name>
<proteinExistence type="predicted"/>
<evidence type="ECO:0000256" key="4">
    <source>
        <dbReference type="ARBA" id="ARBA00022801"/>
    </source>
</evidence>
<keyword evidence="5 14" id="KW-0347">Helicase</keyword>
<dbReference type="GO" id="GO:0000725">
    <property type="term" value="P:recombinational repair"/>
    <property type="evidence" value="ECO:0007669"/>
    <property type="project" value="TreeGrafter"/>
</dbReference>
<dbReference type="Pfam" id="PF12705">
    <property type="entry name" value="PDDEXK_1"/>
    <property type="match status" value="1"/>
</dbReference>
<dbReference type="Pfam" id="PF00580">
    <property type="entry name" value="UvrD-helicase"/>
    <property type="match status" value="1"/>
</dbReference>
<evidence type="ECO:0000256" key="12">
    <source>
        <dbReference type="ARBA" id="ARBA00034808"/>
    </source>
</evidence>
<sequence length="1281" mass="146678">MSNVRWTEEQESAITSRDRNLLLSAAAGSGKTAVLVERIIRMVCDVEHPVNITSLLVLTFTKAAASEMRTRITDALTRVLENAEKEGKEALSSHVSHQLALMGSAHISTIDSFCQTLIKQYFYRIPLDPRYRIESDSEVLYLMKQDVLSDVLLRWYEKKEPDFIKLSDMLASRYQDGQLRQIIMKLDSFSQSMAFPEIWLSHLADAYELAPDTTLSDLDWTDILLQDARIQVTSWCDNYRLLFDALQPYASQLQKYIEPLTQEYTQLNLLAESSTWHDWQTRIQSVSFTPRLPAIRLGNMDNPDEIKNIKDAVSDARTKIKKAFASLQSFFSIPEKAWISQMRETAPLIRVLARLTQDFHDAYMQKKQEEGILEFSDTEHYALTLLVDQKASGFTPSRAQLFPSITALELRKNYTEVMIDEYQDTNNVQETITALLSSGHNRFMVGDIKQSIYRFRLADPTIFYDKYKDYVAETGSQNLRIDLNRNFRSDPSILYGINFIFRQIMFEDSLELNYGKSEALYPGRSTCTDKTYVGGTIDIDILEKPATKDMDESEADEMQDVQRIELEGVHIAHRIKDMLTRGLTIRNKAGEIQPVSYKDIVILMRSISTKAGYLVRTLQNAGIPAICDQSDDFLETVEVRHLWSLLQILNNPRWDIPMTAILRSSLVGLDEQDLAHLALTRDSMQSPVSPCLFDVLIKAESPLPSVKQEKVAAFLKLFNKWRSLSRRNGVAPLLRTILDDTEYLPYIAALPEGNFRAAHVEAFYQKALAWDNSRNNGLYGFLDTLHRLSKDRKKLSASSVQTETDAVQIMTIHKSKGLEFPVVFLADAACQFNTDDLHQSALLHKTEGIGFQYFDEEHKLRWPTLYWYLLKHTMQRENLSEEARLLYVAMTRARDKLIITGTVKDVKTTMKKWSIPLHARTTVPNAGYHRMPLHTITSATCYMDWIVPAAAVSRSMATFWDIISSIPIYEDESDTPPQFAIHIISPEDLLPELISDDSHEKDDAKDIDAMLKDYLSRSGPVPPWTENTLSWKYPHPGSISTPAKITATAAARMLFDQNEEEPQSVVLTEELTEEETYLPSGFTEEPAFLAKDRLGTHGAAYGTLMHKVMQYLDFKTDYPSSDSLREEIHTLHERNILTDDEEKAILSRSGFHSPVQDILAFLHGPLGKMARTSLVRKELPFSILLPAQLFYESCEPEENIFLQGVIDCLLEQDDKLIIIDYKTDFARTEEELIAHYAVQLNLYAYAIQRIYAMPVSHMYLWSFRLKKAIPIPFHRRNLRTI</sequence>
<dbReference type="GO" id="GO:0005829">
    <property type="term" value="C:cytosol"/>
    <property type="evidence" value="ECO:0007669"/>
    <property type="project" value="TreeGrafter"/>
</dbReference>
<protein>
    <recommendedName>
        <fullName evidence="12">DNA 3'-5' helicase</fullName>
        <ecNumber evidence="12">5.6.2.4</ecNumber>
    </recommendedName>
</protein>
<dbReference type="PANTHER" id="PTHR11070:SF48">
    <property type="entry name" value="ATP-DEPENDENT HELICASE_NUCLEASE SUBUNIT A"/>
    <property type="match status" value="1"/>
</dbReference>
<dbReference type="GO" id="GO:0043138">
    <property type="term" value="F:3'-5' DNA helicase activity"/>
    <property type="evidence" value="ECO:0007669"/>
    <property type="project" value="UniProtKB-EC"/>
</dbReference>
<dbReference type="Gene3D" id="3.90.320.10">
    <property type="match status" value="1"/>
</dbReference>
<dbReference type="Gene3D" id="3.40.50.300">
    <property type="entry name" value="P-loop containing nucleotide triphosphate hydrolases"/>
    <property type="match status" value="4"/>
</dbReference>
<dbReference type="RefSeq" id="WP_159427806.1">
    <property type="nucleotide sequence ID" value="NZ_FMXA01000003.1"/>
</dbReference>
<evidence type="ECO:0000256" key="14">
    <source>
        <dbReference type="PROSITE-ProRule" id="PRU00560"/>
    </source>
</evidence>
<dbReference type="PROSITE" id="PS51217">
    <property type="entry name" value="UVRD_HELICASE_CTER"/>
    <property type="match status" value="1"/>
</dbReference>
<evidence type="ECO:0000256" key="2">
    <source>
        <dbReference type="ARBA" id="ARBA00022741"/>
    </source>
</evidence>
<dbReference type="GO" id="GO:0033202">
    <property type="term" value="C:DNA helicase complex"/>
    <property type="evidence" value="ECO:0007669"/>
    <property type="project" value="TreeGrafter"/>
</dbReference>
<dbReference type="GO" id="GO:0004527">
    <property type="term" value="F:exonuclease activity"/>
    <property type="evidence" value="ECO:0007669"/>
    <property type="project" value="UniProtKB-KW"/>
</dbReference>
<keyword evidence="8" id="KW-0238">DNA-binding</keyword>
<dbReference type="InterPro" id="IPR014152">
    <property type="entry name" value="AddA"/>
</dbReference>
<evidence type="ECO:0000259" key="15">
    <source>
        <dbReference type="PROSITE" id="PS51198"/>
    </source>
</evidence>
<reference evidence="17 18" key="1">
    <citation type="submission" date="2016-10" db="EMBL/GenBank/DDBJ databases">
        <authorList>
            <person name="de Groot N.N."/>
        </authorList>
    </citation>
    <scope>NUCLEOTIDE SEQUENCE [LARGE SCALE GENOMIC DNA]</scope>
    <source>
        <strain evidence="17 18">DSM 15230</strain>
    </source>
</reference>
<comment type="catalytic activity">
    <reaction evidence="13">
        <text>ATP + H2O = ADP + phosphate + H(+)</text>
        <dbReference type="Rhea" id="RHEA:13065"/>
        <dbReference type="ChEBI" id="CHEBI:15377"/>
        <dbReference type="ChEBI" id="CHEBI:15378"/>
        <dbReference type="ChEBI" id="CHEBI:30616"/>
        <dbReference type="ChEBI" id="CHEBI:43474"/>
        <dbReference type="ChEBI" id="CHEBI:456216"/>
        <dbReference type="EC" id="5.6.2.4"/>
    </reaction>
</comment>
<evidence type="ECO:0000313" key="18">
    <source>
        <dbReference type="Proteomes" id="UP000199689"/>
    </source>
</evidence>
<keyword evidence="6" id="KW-0269">Exonuclease</keyword>
<evidence type="ECO:0000259" key="16">
    <source>
        <dbReference type="PROSITE" id="PS51217"/>
    </source>
</evidence>
<dbReference type="Proteomes" id="UP000199689">
    <property type="component" value="Unassembled WGS sequence"/>
</dbReference>
<dbReference type="InterPro" id="IPR000212">
    <property type="entry name" value="DNA_helicase_UvrD/REP"/>
</dbReference>
<dbReference type="GO" id="GO:0016887">
    <property type="term" value="F:ATP hydrolysis activity"/>
    <property type="evidence" value="ECO:0007669"/>
    <property type="project" value="RHEA"/>
</dbReference>
<dbReference type="GO" id="GO:0006302">
    <property type="term" value="P:double-strand break repair"/>
    <property type="evidence" value="ECO:0007669"/>
    <property type="project" value="InterPro"/>
</dbReference>
<evidence type="ECO:0000256" key="10">
    <source>
        <dbReference type="ARBA" id="ARBA00023235"/>
    </source>
</evidence>
<dbReference type="STRING" id="209880.SAMN02910343_00143"/>
<dbReference type="PROSITE" id="PS51198">
    <property type="entry name" value="UVRD_HELICASE_ATP_BIND"/>
    <property type="match status" value="1"/>
</dbReference>
<keyword evidence="1" id="KW-0540">Nuclease</keyword>
<dbReference type="InterPro" id="IPR011335">
    <property type="entry name" value="Restrct_endonuc-II-like"/>
</dbReference>
<organism evidence="17 18">
    <name type="scientific">Allisonella histaminiformans</name>
    <dbReference type="NCBI Taxonomy" id="209880"/>
    <lineage>
        <taxon>Bacteria</taxon>
        <taxon>Bacillati</taxon>
        <taxon>Bacillota</taxon>
        <taxon>Negativicutes</taxon>
        <taxon>Veillonellales</taxon>
        <taxon>Veillonellaceae</taxon>
        <taxon>Allisonella</taxon>
    </lineage>
</organism>
<keyword evidence="18" id="KW-1185">Reference proteome</keyword>
<dbReference type="SUPFAM" id="SSF52540">
    <property type="entry name" value="P-loop containing nucleoside triphosphate hydrolases"/>
    <property type="match status" value="1"/>
</dbReference>
<evidence type="ECO:0000256" key="1">
    <source>
        <dbReference type="ARBA" id="ARBA00022722"/>
    </source>
</evidence>
<evidence type="ECO:0000256" key="9">
    <source>
        <dbReference type="ARBA" id="ARBA00023204"/>
    </source>
</evidence>
<evidence type="ECO:0000256" key="6">
    <source>
        <dbReference type="ARBA" id="ARBA00022839"/>
    </source>
</evidence>
<dbReference type="InterPro" id="IPR011604">
    <property type="entry name" value="PDDEXK-like_dom_sf"/>
</dbReference>
<evidence type="ECO:0000313" key="17">
    <source>
        <dbReference type="EMBL" id="SDA37642.1"/>
    </source>
</evidence>
<evidence type="ECO:0000256" key="5">
    <source>
        <dbReference type="ARBA" id="ARBA00022806"/>
    </source>
</evidence>
<dbReference type="Gene3D" id="1.10.486.10">
    <property type="entry name" value="PCRA, domain 4"/>
    <property type="match status" value="1"/>
</dbReference>
<evidence type="ECO:0000256" key="7">
    <source>
        <dbReference type="ARBA" id="ARBA00022840"/>
    </source>
</evidence>
<accession>A0A1G5UVI1</accession>
<feature type="domain" description="UvrD-like helicase ATP-binding" evidence="15">
    <location>
        <begin position="4"/>
        <end position="490"/>
    </location>
</feature>
<dbReference type="GeneID" id="87755197"/>
<keyword evidence="3" id="KW-0227">DNA damage</keyword>
<evidence type="ECO:0000256" key="8">
    <source>
        <dbReference type="ARBA" id="ARBA00023125"/>
    </source>
</evidence>
<dbReference type="InterPro" id="IPR014017">
    <property type="entry name" value="DNA_helicase_UvrD-like_C"/>
</dbReference>
<evidence type="ECO:0000256" key="13">
    <source>
        <dbReference type="ARBA" id="ARBA00048988"/>
    </source>
</evidence>
<dbReference type="EMBL" id="FMXA01000003">
    <property type="protein sequence ID" value="SDA37642.1"/>
    <property type="molecule type" value="Genomic_DNA"/>
</dbReference>
<dbReference type="PANTHER" id="PTHR11070">
    <property type="entry name" value="UVRD / RECB / PCRA DNA HELICASE FAMILY MEMBER"/>
    <property type="match status" value="1"/>
</dbReference>
<dbReference type="InterPro" id="IPR038726">
    <property type="entry name" value="PDDEXK_AddAB-type"/>
</dbReference>